<keyword evidence="2" id="KW-1185">Reference proteome</keyword>
<comment type="caution">
    <text evidence="1">The sequence shown here is derived from an EMBL/GenBank/DDBJ whole genome shotgun (WGS) entry which is preliminary data.</text>
</comment>
<dbReference type="EMBL" id="JACSDY010000007">
    <property type="protein sequence ID" value="KAF7423569.1"/>
    <property type="molecule type" value="Genomic_DNA"/>
</dbReference>
<organism evidence="1 2">
    <name type="scientific">Vespula pensylvanica</name>
    <name type="common">Western yellow jacket</name>
    <name type="synonym">Wasp</name>
    <dbReference type="NCBI Taxonomy" id="30213"/>
    <lineage>
        <taxon>Eukaryota</taxon>
        <taxon>Metazoa</taxon>
        <taxon>Ecdysozoa</taxon>
        <taxon>Arthropoda</taxon>
        <taxon>Hexapoda</taxon>
        <taxon>Insecta</taxon>
        <taxon>Pterygota</taxon>
        <taxon>Neoptera</taxon>
        <taxon>Endopterygota</taxon>
        <taxon>Hymenoptera</taxon>
        <taxon>Apocrita</taxon>
        <taxon>Aculeata</taxon>
        <taxon>Vespoidea</taxon>
        <taxon>Vespidae</taxon>
        <taxon>Vespinae</taxon>
        <taxon>Vespula</taxon>
    </lineage>
</organism>
<proteinExistence type="predicted"/>
<evidence type="ECO:0000313" key="1">
    <source>
        <dbReference type="EMBL" id="KAF7423569.1"/>
    </source>
</evidence>
<dbReference type="Proteomes" id="UP000600918">
    <property type="component" value="Unassembled WGS sequence"/>
</dbReference>
<protein>
    <submittedName>
        <fullName evidence="1">Uncharacterized protein</fullName>
    </submittedName>
</protein>
<sequence length="83" mass="9254">MWKLGSKLFVELNSLRSELANISTGLQSEAICGALKRTPSSFGIFVWFEQASFLSASIRFNVIIEFLFEISMLSNYEPGSLPS</sequence>
<gene>
    <name evidence="1" type="ORF">H0235_008852</name>
</gene>
<reference evidence="1" key="1">
    <citation type="journal article" date="2020" name="G3 (Bethesda)">
        <title>High-Quality Assemblies for Three Invasive Social Wasps from the &lt;i&gt;Vespula&lt;/i&gt; Genus.</title>
        <authorList>
            <person name="Harrop T.W.R."/>
            <person name="Guhlin J."/>
            <person name="McLaughlin G.M."/>
            <person name="Permina E."/>
            <person name="Stockwell P."/>
            <person name="Gilligan J."/>
            <person name="Le Lec M.F."/>
            <person name="Gruber M.A.M."/>
            <person name="Quinn O."/>
            <person name="Lovegrove M."/>
            <person name="Duncan E.J."/>
            <person name="Remnant E.J."/>
            <person name="Van Eeckhoven J."/>
            <person name="Graham B."/>
            <person name="Knapp R.A."/>
            <person name="Langford K.W."/>
            <person name="Kronenberg Z."/>
            <person name="Press M.O."/>
            <person name="Eacker S.M."/>
            <person name="Wilson-Rankin E.E."/>
            <person name="Purcell J."/>
            <person name="Lester P.J."/>
            <person name="Dearden P.K."/>
        </authorList>
    </citation>
    <scope>NUCLEOTIDE SEQUENCE</scope>
    <source>
        <strain evidence="1">Volc-1</strain>
    </source>
</reference>
<evidence type="ECO:0000313" key="2">
    <source>
        <dbReference type="Proteomes" id="UP000600918"/>
    </source>
</evidence>
<dbReference type="AlphaFoldDB" id="A0A834P0N2"/>
<accession>A0A834P0N2</accession>
<name>A0A834P0N2_VESPE</name>